<evidence type="ECO:0000313" key="1">
    <source>
        <dbReference type="EMBL" id="CCX06678.1"/>
    </source>
</evidence>
<name>U4L347_PYROM</name>
<gene>
    <name evidence="1" type="ORF">PCON_06265</name>
</gene>
<protein>
    <submittedName>
        <fullName evidence="1">Uncharacterized protein</fullName>
    </submittedName>
</protein>
<reference evidence="1 2" key="1">
    <citation type="journal article" date="2013" name="PLoS Genet.">
        <title>The genome and development-dependent transcriptomes of Pyronema confluens: a window into fungal evolution.</title>
        <authorList>
            <person name="Traeger S."/>
            <person name="Altegoer F."/>
            <person name="Freitag M."/>
            <person name="Gabaldon T."/>
            <person name="Kempken F."/>
            <person name="Kumar A."/>
            <person name="Marcet-Houben M."/>
            <person name="Poggeler S."/>
            <person name="Stajich J.E."/>
            <person name="Nowrousian M."/>
        </authorList>
    </citation>
    <scope>NUCLEOTIDE SEQUENCE [LARGE SCALE GENOMIC DNA]</scope>
    <source>
        <strain evidence="2">CBS 100304</strain>
        <tissue evidence="1">Vegetative mycelium</tissue>
    </source>
</reference>
<sequence length="14" mass="1626">MRLCLALWSCKSSQ</sequence>
<proteinExistence type="predicted"/>
<keyword evidence="2" id="KW-1185">Reference proteome</keyword>
<accession>U4L347</accession>
<organism evidence="1 2">
    <name type="scientific">Pyronema omphalodes (strain CBS 100304)</name>
    <name type="common">Pyronema confluens</name>
    <dbReference type="NCBI Taxonomy" id="1076935"/>
    <lineage>
        <taxon>Eukaryota</taxon>
        <taxon>Fungi</taxon>
        <taxon>Dikarya</taxon>
        <taxon>Ascomycota</taxon>
        <taxon>Pezizomycotina</taxon>
        <taxon>Pezizomycetes</taxon>
        <taxon>Pezizales</taxon>
        <taxon>Pyronemataceae</taxon>
        <taxon>Pyronema</taxon>
    </lineage>
</organism>
<dbReference type="EMBL" id="HF935305">
    <property type="protein sequence ID" value="CCX06678.1"/>
    <property type="molecule type" value="Genomic_DNA"/>
</dbReference>
<dbReference type="Proteomes" id="UP000018144">
    <property type="component" value="Unassembled WGS sequence"/>
</dbReference>
<evidence type="ECO:0000313" key="2">
    <source>
        <dbReference type="Proteomes" id="UP000018144"/>
    </source>
</evidence>